<evidence type="ECO:0000313" key="10">
    <source>
        <dbReference type="EMBL" id="AAD26142.1"/>
    </source>
</evidence>
<dbReference type="PANTHER" id="PTHR43806:SF11">
    <property type="entry name" value="CEREVISIN-RELATED"/>
    <property type="match status" value="1"/>
</dbReference>
<dbReference type="GO" id="GO:0006508">
    <property type="term" value="P:proteolysis"/>
    <property type="evidence" value="ECO:0007669"/>
    <property type="project" value="UniProtKB-KW"/>
</dbReference>
<keyword evidence="8" id="KW-0472">Membrane</keyword>
<evidence type="ECO:0000259" key="9">
    <source>
        <dbReference type="Pfam" id="PF00082"/>
    </source>
</evidence>
<keyword evidence="8" id="KW-0812">Transmembrane</keyword>
<name>Q9X4G3_AQUPY</name>
<dbReference type="Gene3D" id="2.60.120.1290">
    <property type="match status" value="1"/>
</dbReference>
<dbReference type="InterPro" id="IPR015500">
    <property type="entry name" value="Peptidase_S8_subtilisin-rel"/>
</dbReference>
<dbReference type="SUPFAM" id="SSF52743">
    <property type="entry name" value="Subtilisin-like"/>
    <property type="match status" value="1"/>
</dbReference>
<feature type="transmembrane region" description="Helical" evidence="8">
    <location>
        <begin position="598"/>
        <end position="615"/>
    </location>
</feature>
<proteinExistence type="inferred from homology"/>
<sequence length="619" mass="68560">MPFFFFLLFLLIILPYGLLFSLEDKFSPALKLALLNEQKLTYLSSKQLRLMVITRNLKHISGNTERIIKLSSEEYLLIGEYTLQDIKTFKTLENVIYIALPMKYSPLLDKVALYTRLTDLMQDTNLSEYKGRGVIIGIADSGIDYTHPAFRGRILEIHDLTTGEVCYKEEIEKGNCNQRDTDGHGTHVAGIAAGDHEVYRGIAPEAELIVVKIGNEEFREDKIIEALDILAKRIKAYGKPGVINLSLGTPLGPHDGTDPISRFIESIVNTYKIPVVVAAGNWGNEPIHDKLNLFQENTSSFDVIGSWAYVDIWIMGTDSVELTINSPCQAVSIREGDTKLIDLGNCGTLAVSFSGRNPLNGDKNVFIKIDNVNENFRNGWSVSFTPIDVKDGEVHLWGENVAFASPDYSYTISSLASSSSVISVGSFTSKVNVNINPYSILGSISNFSSIGPSRRCSYGCKENLKPDIVAPGELVCSAYPLNIKPLIDLCFYEGFNWMQGTSMSAPAVTGAVALLLQVEHTLTPSEVKEILINNAYKDSFTTQKPNNVYGHGKLDIYKSVSSLLEEREGFSDRNTTERETLNVSSGGGGCTSQGQVSIIYLITFALFLKVIRFLYRFLF</sequence>
<dbReference type="PROSITE" id="PS00137">
    <property type="entry name" value="SUBTILASE_HIS"/>
    <property type="match status" value="1"/>
</dbReference>
<dbReference type="Pfam" id="PF00082">
    <property type="entry name" value="Peptidase_S8"/>
    <property type="match status" value="2"/>
</dbReference>
<protein>
    <submittedName>
        <fullName evidence="10">Serine-type protease</fullName>
    </submittedName>
</protein>
<feature type="compositionally biased region" description="Basic and acidic residues" evidence="7">
    <location>
        <begin position="569"/>
        <end position="580"/>
    </location>
</feature>
<dbReference type="InterPro" id="IPR050131">
    <property type="entry name" value="Peptidase_S8_subtilisin-like"/>
</dbReference>
<evidence type="ECO:0000256" key="6">
    <source>
        <dbReference type="PROSITE-ProRule" id="PRU01240"/>
    </source>
</evidence>
<evidence type="ECO:0000256" key="2">
    <source>
        <dbReference type="ARBA" id="ARBA00022670"/>
    </source>
</evidence>
<feature type="active site" description="Charge relay system" evidence="5 6">
    <location>
        <position position="184"/>
    </location>
</feature>
<reference evidence="10" key="2">
    <citation type="journal article" date="1999" name="J. Biol. Chem.">
        <title>Extremely thermostable serine-type protease from Aquifex pyrophilus. Molecular cloning, expression, and characterization.</title>
        <authorList>
            <person name="Choi I.G."/>
            <person name="Bang W.G."/>
            <person name="Kim S.H."/>
            <person name="Yu Y.G."/>
        </authorList>
    </citation>
    <scope>NUCLEOTIDE SEQUENCE</scope>
</reference>
<evidence type="ECO:0000256" key="8">
    <source>
        <dbReference type="SAM" id="Phobius"/>
    </source>
</evidence>
<keyword evidence="3 6" id="KW-0378">Hydrolase</keyword>
<comment type="similarity">
    <text evidence="1 6">Belongs to the peptidase S8 family.</text>
</comment>
<evidence type="ECO:0000256" key="5">
    <source>
        <dbReference type="PIRSR" id="PIRSR615500-1"/>
    </source>
</evidence>
<keyword evidence="8" id="KW-1133">Transmembrane helix</keyword>
<dbReference type="EMBL" id="AF109726">
    <property type="protein sequence ID" value="AAD26142.1"/>
    <property type="molecule type" value="Genomic_DNA"/>
</dbReference>
<feature type="active site" description="Charge relay system" evidence="5 6">
    <location>
        <position position="140"/>
    </location>
</feature>
<dbReference type="InterPro" id="IPR022398">
    <property type="entry name" value="Peptidase_S8_His-AS"/>
</dbReference>
<dbReference type="Gene3D" id="3.40.50.200">
    <property type="entry name" value="Peptidase S8/S53 domain"/>
    <property type="match status" value="1"/>
</dbReference>
<gene>
    <name evidence="10" type="primary">ypr</name>
</gene>
<evidence type="ECO:0000256" key="4">
    <source>
        <dbReference type="ARBA" id="ARBA00022825"/>
    </source>
</evidence>
<dbReference type="PANTHER" id="PTHR43806">
    <property type="entry name" value="PEPTIDASE S8"/>
    <property type="match status" value="1"/>
</dbReference>
<evidence type="ECO:0000256" key="7">
    <source>
        <dbReference type="SAM" id="MobiDB-lite"/>
    </source>
</evidence>
<dbReference type="PRINTS" id="PR00723">
    <property type="entry name" value="SUBTILISIN"/>
</dbReference>
<feature type="domain" description="Peptidase S8/S53" evidence="9">
    <location>
        <begin position="408"/>
        <end position="552"/>
    </location>
</feature>
<dbReference type="PROSITE" id="PS51892">
    <property type="entry name" value="SUBTILASE"/>
    <property type="match status" value="1"/>
</dbReference>
<dbReference type="GO" id="GO:0004252">
    <property type="term" value="F:serine-type endopeptidase activity"/>
    <property type="evidence" value="ECO:0007669"/>
    <property type="project" value="UniProtKB-UniRule"/>
</dbReference>
<dbReference type="PROSITE" id="PS00138">
    <property type="entry name" value="SUBTILASE_SER"/>
    <property type="match status" value="1"/>
</dbReference>
<accession>Q9X4G3</accession>
<feature type="region of interest" description="Disordered" evidence="7">
    <location>
        <begin position="569"/>
        <end position="588"/>
    </location>
</feature>
<dbReference type="InterPro" id="IPR000209">
    <property type="entry name" value="Peptidase_S8/S53_dom"/>
</dbReference>
<keyword evidence="4 6" id="KW-0720">Serine protease</keyword>
<organism evidence="10">
    <name type="scientific">Aquifex pyrophilus</name>
    <dbReference type="NCBI Taxonomy" id="2714"/>
    <lineage>
        <taxon>Bacteria</taxon>
        <taxon>Pseudomonadati</taxon>
        <taxon>Aquificota</taxon>
        <taxon>Aquificia</taxon>
        <taxon>Aquificales</taxon>
        <taxon>Aquificaceae</taxon>
        <taxon>Aquifex</taxon>
    </lineage>
</organism>
<dbReference type="AlphaFoldDB" id="Q9X4G3"/>
<keyword evidence="2 6" id="KW-0645">Protease</keyword>
<evidence type="ECO:0000256" key="3">
    <source>
        <dbReference type="ARBA" id="ARBA00022801"/>
    </source>
</evidence>
<dbReference type="InterPro" id="IPR036852">
    <property type="entry name" value="Peptidase_S8/S53_dom_sf"/>
</dbReference>
<dbReference type="InterPro" id="IPR023828">
    <property type="entry name" value="Peptidase_S8_Ser-AS"/>
</dbReference>
<feature type="active site" description="Charge relay system" evidence="5 6">
    <location>
        <position position="502"/>
    </location>
</feature>
<feature type="domain" description="Peptidase S8/S53" evidence="9">
    <location>
        <begin position="131"/>
        <end position="284"/>
    </location>
</feature>
<evidence type="ECO:0000256" key="1">
    <source>
        <dbReference type="ARBA" id="ARBA00011073"/>
    </source>
</evidence>
<reference evidence="10" key="1">
    <citation type="journal article" date="1997" name="Extremophiles">
        <title>Random sequence analysis of genomic DNA of a hyperthermophile: Aquifex pyrophilus.</title>
        <authorList>
            <person name="Choi I.G."/>
            <person name="Kim S.S."/>
            <person name="Ryu J.R."/>
            <person name="Han Y.S."/>
            <person name="Bang W.G."/>
            <person name="Kim S.H."/>
            <person name="Yu Y.G."/>
        </authorList>
    </citation>
    <scope>NUCLEOTIDE SEQUENCE</scope>
</reference>